<evidence type="ECO:0000256" key="1">
    <source>
        <dbReference type="ARBA" id="ARBA00004141"/>
    </source>
</evidence>
<proteinExistence type="inferred from homology"/>
<dbReference type="PRINTS" id="PR00259">
    <property type="entry name" value="TMFOUR"/>
</dbReference>
<organism evidence="7 8">
    <name type="scientific">Monopterus albus</name>
    <name type="common">Swamp eel</name>
    <dbReference type="NCBI Taxonomy" id="43700"/>
    <lineage>
        <taxon>Eukaryota</taxon>
        <taxon>Metazoa</taxon>
        <taxon>Chordata</taxon>
        <taxon>Craniata</taxon>
        <taxon>Vertebrata</taxon>
        <taxon>Euteleostomi</taxon>
        <taxon>Actinopterygii</taxon>
        <taxon>Neopterygii</taxon>
        <taxon>Teleostei</taxon>
        <taxon>Neoteleostei</taxon>
        <taxon>Acanthomorphata</taxon>
        <taxon>Anabantaria</taxon>
        <taxon>Synbranchiformes</taxon>
        <taxon>Synbranchidae</taxon>
        <taxon>Monopterus</taxon>
    </lineage>
</organism>
<evidence type="ECO:0000256" key="6">
    <source>
        <dbReference type="RuleBase" id="RU361218"/>
    </source>
</evidence>
<evidence type="ECO:0000313" key="7">
    <source>
        <dbReference type="Ensembl" id="ENSMALP00000014292.1"/>
    </source>
</evidence>
<feature type="transmembrane region" description="Helical" evidence="6">
    <location>
        <begin position="78"/>
        <end position="102"/>
    </location>
</feature>
<keyword evidence="3 6" id="KW-0812">Transmembrane</keyword>
<dbReference type="PIRSF" id="PIRSF002419">
    <property type="entry name" value="Tetraspanin"/>
    <property type="match status" value="1"/>
</dbReference>
<keyword evidence="8" id="KW-1185">Reference proteome</keyword>
<evidence type="ECO:0000256" key="2">
    <source>
        <dbReference type="ARBA" id="ARBA00006840"/>
    </source>
</evidence>
<feature type="transmembrane region" description="Helical" evidence="6">
    <location>
        <begin position="44"/>
        <end position="66"/>
    </location>
</feature>
<dbReference type="PANTHER" id="PTHR19282">
    <property type="entry name" value="TETRASPANIN"/>
    <property type="match status" value="1"/>
</dbReference>
<reference evidence="7" key="2">
    <citation type="submission" date="2025-09" db="UniProtKB">
        <authorList>
            <consortium name="Ensembl"/>
        </authorList>
    </citation>
    <scope>IDENTIFICATION</scope>
</reference>
<dbReference type="Pfam" id="PF00335">
    <property type="entry name" value="Tetraspanin"/>
    <property type="match status" value="1"/>
</dbReference>
<dbReference type="GO" id="GO:0005886">
    <property type="term" value="C:plasma membrane"/>
    <property type="evidence" value="ECO:0007669"/>
    <property type="project" value="TreeGrafter"/>
</dbReference>
<dbReference type="SUPFAM" id="SSF48652">
    <property type="entry name" value="Tetraspanin"/>
    <property type="match status" value="1"/>
</dbReference>
<keyword evidence="4 6" id="KW-1133">Transmembrane helix</keyword>
<reference evidence="7" key="1">
    <citation type="submission" date="2025-08" db="UniProtKB">
        <authorList>
            <consortium name="Ensembl"/>
        </authorList>
    </citation>
    <scope>IDENTIFICATION</scope>
</reference>
<dbReference type="STRING" id="43700.ENSMALP00000014292"/>
<dbReference type="PANTHER" id="PTHR19282:SF477">
    <property type="entry name" value="TETRASPANIN"/>
    <property type="match status" value="1"/>
</dbReference>
<dbReference type="AlphaFoldDB" id="A0A3Q3JJG4"/>
<dbReference type="InterPro" id="IPR000301">
    <property type="entry name" value="Tetraspanin_animals"/>
</dbReference>
<dbReference type="InterPro" id="IPR018499">
    <property type="entry name" value="Tetraspanin/Peripherin"/>
</dbReference>
<dbReference type="Proteomes" id="UP000261600">
    <property type="component" value="Unplaced"/>
</dbReference>
<dbReference type="Gene3D" id="1.10.1450.10">
    <property type="entry name" value="Tetraspanin"/>
    <property type="match status" value="1"/>
</dbReference>
<comment type="similarity">
    <text evidence="2 6">Belongs to the tetraspanin (TM4SF) family.</text>
</comment>
<dbReference type="KEGG" id="malb:109952056"/>
<feature type="transmembrane region" description="Helical" evidence="6">
    <location>
        <begin position="7"/>
        <end position="32"/>
    </location>
</feature>
<dbReference type="GeneID" id="109952056"/>
<accession>A0A3Q3JJG4</accession>
<dbReference type="RefSeq" id="XP_020442561.1">
    <property type="nucleotide sequence ID" value="XM_020586905.1"/>
</dbReference>
<dbReference type="CTD" id="564334"/>
<keyword evidence="5 6" id="KW-0472">Membrane</keyword>
<dbReference type="InterPro" id="IPR008952">
    <property type="entry name" value="Tetraspanin_EC2_sf"/>
</dbReference>
<comment type="subcellular location">
    <subcellularLocation>
        <location evidence="1 6">Membrane</location>
        <topology evidence="1 6">Multi-pass membrane protein</topology>
    </subcellularLocation>
</comment>
<dbReference type="OrthoDB" id="10033535at2759"/>
<evidence type="ECO:0000256" key="5">
    <source>
        <dbReference type="ARBA" id="ARBA00023136"/>
    </source>
</evidence>
<protein>
    <recommendedName>
        <fullName evidence="6">Tetraspanin</fullName>
    </recommendedName>
</protein>
<dbReference type="Ensembl" id="ENSMALT00000014596.1">
    <property type="protein sequence ID" value="ENSMALP00000014292.1"/>
    <property type="gene ID" value="ENSMALG00000010046.1"/>
</dbReference>
<evidence type="ECO:0000256" key="4">
    <source>
        <dbReference type="ARBA" id="ARBA00022989"/>
    </source>
</evidence>
<evidence type="ECO:0000313" key="8">
    <source>
        <dbReference type="Proteomes" id="UP000261600"/>
    </source>
</evidence>
<evidence type="ECO:0000256" key="3">
    <source>
        <dbReference type="ARBA" id="ARBA00022692"/>
    </source>
</evidence>
<feature type="transmembrane region" description="Helical" evidence="6">
    <location>
        <begin position="206"/>
        <end position="229"/>
    </location>
</feature>
<name>A0A3Q3JJG4_MONAL</name>
<sequence length="243" mass="27225">MRKVCRVLLLLACQLLWVMGFVAGLSGIFLLMKYRQSSLFFSHSYIILPAALTLACAVFLLATGFLGTCISFKQSTFLLGLFVFLLVVVFCLGSTASALAYFHSKKLESEIAPPSQVFQKYTGSSQDPYSQAVDTTQEEFRCCGVHDYRDWLKTPWFNSTGGLRFPHSCCNSTFPSCNGTVDQPWELNAQGCQVELETTLQVVLSLILWGFTVVFPVEVVVLVTVAQLMKYQSLVEYQILDWQ</sequence>